<gene>
    <name evidence="7" type="ORF">POSPLADRAFT_1050859</name>
</gene>
<dbReference type="Pfam" id="PF04427">
    <property type="entry name" value="Brix"/>
    <property type="match status" value="1"/>
</dbReference>
<evidence type="ECO:0000256" key="4">
    <source>
        <dbReference type="RuleBase" id="RU367086"/>
    </source>
</evidence>
<reference evidence="7 8" key="1">
    <citation type="submission" date="2017-04" db="EMBL/GenBank/DDBJ databases">
        <title>Genome Sequence of the Model Brown-Rot Fungus Postia placenta SB12.</title>
        <authorList>
            <consortium name="DOE Joint Genome Institute"/>
            <person name="Gaskell J."/>
            <person name="Kersten P."/>
            <person name="Larrondo L.F."/>
            <person name="Canessa P."/>
            <person name="Martinez D."/>
            <person name="Hibbett D."/>
            <person name="Schmoll M."/>
            <person name="Kubicek C.P."/>
            <person name="Martinez A.T."/>
            <person name="Yadav J."/>
            <person name="Master E."/>
            <person name="Magnuson J.K."/>
            <person name="James T."/>
            <person name="Yaver D."/>
            <person name="Berka R."/>
            <person name="Labutti K."/>
            <person name="Lipzen A."/>
            <person name="Aerts A."/>
            <person name="Barry K."/>
            <person name="Henrissat B."/>
            <person name="Blanchette R."/>
            <person name="Grigoriev I."/>
            <person name="Cullen D."/>
        </authorList>
    </citation>
    <scope>NUCLEOTIDE SEQUENCE [LARGE SCALE GENOMIC DNA]</scope>
    <source>
        <strain evidence="7 8">MAD-698-R-SB12</strain>
    </source>
</reference>
<dbReference type="OrthoDB" id="407658at2759"/>
<dbReference type="GO" id="GO:0019843">
    <property type="term" value="F:rRNA binding"/>
    <property type="evidence" value="ECO:0007669"/>
    <property type="project" value="UniProtKB-UniRule"/>
</dbReference>
<dbReference type="InterPro" id="IPR039770">
    <property type="entry name" value="Rpf2"/>
</dbReference>
<dbReference type="GO" id="GO:0005730">
    <property type="term" value="C:nucleolus"/>
    <property type="evidence" value="ECO:0007669"/>
    <property type="project" value="UniProtKB-SubCell"/>
</dbReference>
<dbReference type="EMBL" id="KZ110614">
    <property type="protein sequence ID" value="OSX56375.1"/>
    <property type="molecule type" value="Genomic_DNA"/>
</dbReference>
<evidence type="ECO:0000259" key="6">
    <source>
        <dbReference type="PROSITE" id="PS50833"/>
    </source>
</evidence>
<dbReference type="GO" id="GO:0000463">
    <property type="term" value="P:maturation of LSU-rRNA from tricistronic rRNA transcript (SSU-rRNA, 5.8S rRNA, LSU-rRNA)"/>
    <property type="evidence" value="ECO:0007669"/>
    <property type="project" value="TreeGrafter"/>
</dbReference>
<feature type="domain" description="Brix" evidence="6">
    <location>
        <begin position="28"/>
        <end position="262"/>
    </location>
</feature>
<dbReference type="SMART" id="SM00879">
    <property type="entry name" value="Brix"/>
    <property type="match status" value="1"/>
</dbReference>
<evidence type="ECO:0000313" key="7">
    <source>
        <dbReference type="EMBL" id="OSX56375.1"/>
    </source>
</evidence>
<evidence type="ECO:0000256" key="1">
    <source>
        <dbReference type="ARBA" id="ARBA00004604"/>
    </source>
</evidence>
<dbReference type="AlphaFoldDB" id="A0A1X6MJ49"/>
<dbReference type="PANTHER" id="PTHR12728">
    <property type="entry name" value="BRIX DOMAIN CONTAINING PROTEIN"/>
    <property type="match status" value="1"/>
</dbReference>
<dbReference type="GO" id="GO:0000027">
    <property type="term" value="P:ribosomal large subunit assembly"/>
    <property type="evidence" value="ECO:0007669"/>
    <property type="project" value="InterPro"/>
</dbReference>
<name>A0A1X6MJ49_9APHY</name>
<dbReference type="RefSeq" id="XP_024333169.1">
    <property type="nucleotide sequence ID" value="XM_024480082.1"/>
</dbReference>
<comment type="subcellular location">
    <subcellularLocation>
        <location evidence="1 4">Nucleus</location>
        <location evidence="1 4">Nucleolus</location>
    </subcellularLocation>
</comment>
<dbReference type="GeneID" id="36325032"/>
<sequence>MLRTVKPKNARSKRVLLAREPKEVEDPRTAIFVNGTHAGEKVKSVMKELMALKRPHAISFSKKNAVRPFEDASSLEFWAQKNDASLFVVGQTTKKRPDGMVFVRMYDGRVLDMCEVGVDRFVSMQEFKTPKSTPGHKPMMHFASELFDTHPRFMQLKSMLISFFNGEAIDSISLAGLEHVISVSVGPTPASLTSTAAAASATLGPTASTSTTSDSALLPKVHIRAYTIRLLASGVRTPRIELTPMGPSLDLSLRRHTDADAEVLKQALKRPTLRKQEVEKGLGRKRKNLEVDEMGDLRGRIHVGKQDLGRLQTRKMKGLKGARADAMDVDVDDDADDDADASGSEGSRTKRRRSE</sequence>
<dbReference type="Proteomes" id="UP000194127">
    <property type="component" value="Unassembled WGS sequence"/>
</dbReference>
<comment type="similarity">
    <text evidence="2 4">Belongs to the RPF2 family.</text>
</comment>
<evidence type="ECO:0000256" key="3">
    <source>
        <dbReference type="ARBA" id="ARBA00023242"/>
    </source>
</evidence>
<protein>
    <recommendedName>
        <fullName evidence="4">Ribosome production factor 2 homolog</fullName>
    </recommendedName>
    <alternativeName>
        <fullName evidence="4">Ribosome biogenesis protein RPF2 homolog</fullName>
    </alternativeName>
</protein>
<dbReference type="InterPro" id="IPR007109">
    <property type="entry name" value="Brix"/>
</dbReference>
<dbReference type="PANTHER" id="PTHR12728:SF0">
    <property type="entry name" value="RIBOSOME PRODUCTION FACTOR 2 HOMOLOG"/>
    <property type="match status" value="1"/>
</dbReference>
<evidence type="ECO:0000256" key="2">
    <source>
        <dbReference type="ARBA" id="ARBA00010782"/>
    </source>
</evidence>
<feature type="region of interest" description="Disordered" evidence="5">
    <location>
        <begin position="316"/>
        <end position="355"/>
    </location>
</feature>
<organism evidence="7 8">
    <name type="scientific">Postia placenta MAD-698-R-SB12</name>
    <dbReference type="NCBI Taxonomy" id="670580"/>
    <lineage>
        <taxon>Eukaryota</taxon>
        <taxon>Fungi</taxon>
        <taxon>Dikarya</taxon>
        <taxon>Basidiomycota</taxon>
        <taxon>Agaricomycotina</taxon>
        <taxon>Agaricomycetes</taxon>
        <taxon>Polyporales</taxon>
        <taxon>Adustoporiaceae</taxon>
        <taxon>Rhodonia</taxon>
    </lineage>
</organism>
<keyword evidence="8" id="KW-1185">Reference proteome</keyword>
<evidence type="ECO:0000256" key="5">
    <source>
        <dbReference type="SAM" id="MobiDB-lite"/>
    </source>
</evidence>
<accession>A0A1X6MJ49</accession>
<keyword evidence="3 4" id="KW-0539">Nucleus</keyword>
<dbReference type="PROSITE" id="PS50833">
    <property type="entry name" value="BRIX"/>
    <property type="match status" value="1"/>
</dbReference>
<evidence type="ECO:0000313" key="8">
    <source>
        <dbReference type="Proteomes" id="UP000194127"/>
    </source>
</evidence>
<feature type="compositionally biased region" description="Acidic residues" evidence="5">
    <location>
        <begin position="327"/>
        <end position="340"/>
    </location>
</feature>
<proteinExistence type="inferred from homology"/>
<dbReference type="STRING" id="670580.A0A1X6MJ49"/>